<comment type="caution">
    <text evidence="1">The sequence shown here is derived from an EMBL/GenBank/DDBJ whole genome shotgun (WGS) entry which is preliminary data.</text>
</comment>
<keyword evidence="2" id="KW-1185">Reference proteome</keyword>
<name>A0A2H3NSJ8_9BACT</name>
<proteinExistence type="predicted"/>
<organism evidence="1 2">
    <name type="scientific">Longimonas halophila</name>
    <dbReference type="NCBI Taxonomy" id="1469170"/>
    <lineage>
        <taxon>Bacteria</taxon>
        <taxon>Pseudomonadati</taxon>
        <taxon>Rhodothermota</taxon>
        <taxon>Rhodothermia</taxon>
        <taxon>Rhodothermales</taxon>
        <taxon>Salisaetaceae</taxon>
        <taxon>Longimonas</taxon>
    </lineage>
</organism>
<evidence type="ECO:0000313" key="1">
    <source>
        <dbReference type="EMBL" id="PEN06681.1"/>
    </source>
</evidence>
<dbReference type="EMBL" id="PDEP01000007">
    <property type="protein sequence ID" value="PEN06681.1"/>
    <property type="molecule type" value="Genomic_DNA"/>
</dbReference>
<accession>A0A2H3NSJ8</accession>
<dbReference type="AlphaFoldDB" id="A0A2H3NSJ8"/>
<reference evidence="1 2" key="1">
    <citation type="submission" date="2017-10" db="EMBL/GenBank/DDBJ databases">
        <title>Draft genome of Longimonas halophila.</title>
        <authorList>
            <person name="Goh K.M."/>
            <person name="Shamsir M.S."/>
            <person name="Lim S.W."/>
        </authorList>
    </citation>
    <scope>NUCLEOTIDE SEQUENCE [LARGE SCALE GENOMIC DNA]</scope>
    <source>
        <strain evidence="1 2">KCTC 42399</strain>
    </source>
</reference>
<protein>
    <submittedName>
        <fullName evidence="1">Uncharacterized protein</fullName>
    </submittedName>
</protein>
<gene>
    <name evidence="1" type="ORF">CRI93_08540</name>
</gene>
<sequence>MIVAAYPWHDTVLTTYAFPDPDDETVLGGDVRVEIDAETGSIRGSQRLHNEVVPMSGSPQNSRASVLTAVRTCMPTETDVFMVLRREPRIPHIVIAEAWIYGIEPNGAVKVLRRREE</sequence>
<dbReference type="Proteomes" id="UP000221024">
    <property type="component" value="Unassembled WGS sequence"/>
</dbReference>
<evidence type="ECO:0000313" key="2">
    <source>
        <dbReference type="Proteomes" id="UP000221024"/>
    </source>
</evidence>